<protein>
    <submittedName>
        <fullName evidence="1">Uncharacterized protein</fullName>
    </submittedName>
</protein>
<dbReference type="RefSeq" id="WP_249242376.1">
    <property type="nucleotide sequence ID" value="NZ_CP096649.1"/>
</dbReference>
<evidence type="ECO:0000313" key="2">
    <source>
        <dbReference type="Proteomes" id="UP000831151"/>
    </source>
</evidence>
<sequence length="361" mass="42515">MFKEMNIYKRILISIAIVLILVLAATFAFPQKIVDLMMKLNFNREKTLSLDKVYSRNLTSDMRVCFRNGHIYYHKDGTLVMTGLSDEDVMRRDFEAKTANVLFKDKYIYSTDAPNGVVNILSYDDLKDVKSFNFDEAISFIDEKDGRFTAWLSDNFNETLRTYDDEFTERFRYKALNPILTYNVDKDFKTMQIASFDPYSSDIKASLYKEINRKGENKLYYKFNDEVIAFIGNLKDMKIVATNKGLYYMQESSIVFKKEYNTLKDIAIDEGKVYLLCDDKLMTLNNKAEVLEEHTFNQNVRSLLKYNNDYIVYSEREIYIPFKGKYYMKDMQEDIRNIYMSGDFIAIVSDENITIYSMKIS</sequence>
<gene>
    <name evidence="1" type="ORF">M1R53_06180</name>
</gene>
<name>A0A9E7DJ11_9FIRM</name>
<accession>A0A9E7DJ11</accession>
<dbReference type="AlphaFoldDB" id="A0A9E7DJ11"/>
<proteinExistence type="predicted"/>
<dbReference type="EMBL" id="CP096649">
    <property type="protein sequence ID" value="UQK58821.1"/>
    <property type="molecule type" value="Genomic_DNA"/>
</dbReference>
<dbReference type="Proteomes" id="UP000831151">
    <property type="component" value="Chromosome"/>
</dbReference>
<organism evidence="1 2">
    <name type="scientific">Fenollaria massiliensis</name>
    <dbReference type="NCBI Taxonomy" id="938288"/>
    <lineage>
        <taxon>Bacteria</taxon>
        <taxon>Bacillati</taxon>
        <taxon>Bacillota</taxon>
        <taxon>Clostridia</taxon>
        <taxon>Eubacteriales</taxon>
        <taxon>Fenollaria</taxon>
    </lineage>
</organism>
<keyword evidence="2" id="KW-1185">Reference proteome</keyword>
<evidence type="ECO:0000313" key="1">
    <source>
        <dbReference type="EMBL" id="UQK58821.1"/>
    </source>
</evidence>
<dbReference type="KEGG" id="fms:M1R53_06180"/>
<reference evidence="1" key="1">
    <citation type="submission" date="2022-04" db="EMBL/GenBank/DDBJ databases">
        <title>Complete genome sequences of Ezakiella coagulans and Fenollaria massiliensis.</title>
        <authorList>
            <person name="France M.T."/>
            <person name="Clifford J."/>
            <person name="Narina S."/>
            <person name="Rutt L."/>
            <person name="Ravel J."/>
        </authorList>
    </citation>
    <scope>NUCLEOTIDE SEQUENCE</scope>
    <source>
        <strain evidence="1">C0061C2</strain>
    </source>
</reference>